<dbReference type="InterPro" id="IPR006221">
    <property type="entry name" value="TrpG/PapA_dom"/>
</dbReference>
<evidence type="ECO:0000256" key="3">
    <source>
        <dbReference type="ARBA" id="ARBA00005970"/>
    </source>
</evidence>
<protein>
    <recommendedName>
        <fullName evidence="4">aminodeoxychorismate synthase</fullName>
        <ecNumber evidence="4">2.6.1.85</ecNumber>
    </recommendedName>
    <alternativeName>
        <fullName evidence="8">Para-aminobenzoate synthase</fullName>
    </alternativeName>
    <alternativeName>
        <fullName evidence="9">p-aminobenzoic acid synthase</fullName>
    </alternativeName>
</protein>
<dbReference type="InterPro" id="IPR029062">
    <property type="entry name" value="Class_I_gatase-like"/>
</dbReference>
<organism evidence="13 14">
    <name type="scientific">Eeniella nana</name>
    <name type="common">Yeast</name>
    <name type="synonym">Brettanomyces nanus</name>
    <dbReference type="NCBI Taxonomy" id="13502"/>
    <lineage>
        <taxon>Eukaryota</taxon>
        <taxon>Fungi</taxon>
        <taxon>Dikarya</taxon>
        <taxon>Ascomycota</taxon>
        <taxon>Saccharomycotina</taxon>
        <taxon>Pichiomycetes</taxon>
        <taxon>Pichiales</taxon>
        <taxon>Pichiaceae</taxon>
        <taxon>Brettanomyces</taxon>
    </lineage>
</organism>
<dbReference type="Gene3D" id="3.60.120.10">
    <property type="entry name" value="Anthranilate synthase"/>
    <property type="match status" value="1"/>
</dbReference>
<dbReference type="AlphaFoldDB" id="A0A875RYH2"/>
<feature type="domain" description="Glutamine amidotransferase" evidence="10">
    <location>
        <begin position="4"/>
        <end position="201"/>
    </location>
</feature>
<feature type="domain" description="Chorismate-utilising enzyme C-terminal" evidence="11">
    <location>
        <begin position="439"/>
        <end position="702"/>
    </location>
</feature>
<dbReference type="Pfam" id="PF00425">
    <property type="entry name" value="Chorismate_bind"/>
    <property type="match status" value="1"/>
</dbReference>
<evidence type="ECO:0000256" key="9">
    <source>
        <dbReference type="ARBA" id="ARBA00031904"/>
    </source>
</evidence>
<sequence length="711" mass="80812">MGILLVDSYDSFTFSLENLLETATGIKVFTIRNDSFSLPKDKKLLDDILDSVQAVVIGPGPGSPQNPDDVGIIPYIFEKKDLPILGICLGFQCLSLKYGCTMKYLNDPVHGQVHAIHLCTPIDALFESIPDDFKSVRYHSIYIDGAFDTDVVPLAFSSDCDSAKKPILMAAKHKKFPHYGVQYHPESICSEYGDQLIKNFWKIAQTVRPEASSDHNSIPRAISYQPLIPRVDNINNRFLYQYKKLNVSLDTITICDNLSPDFLLLNSAANPGNWSIIGIPIKEMSDVLTHSTENPSILRTSTWGNKDFEETCLTHNESIWTYLSSYMAERFFKPCIDDSSLRKCPFVGGLVGFLSYEEGKYVNINRLKKITESDIPDTKMCFIERFIAIERETQHCYVVSIRPDDRKWIEATSHVLESVTSTLIQPKMIEKIRIELPIKQTYFRKFAACQKYLRSGDSYELCLTTTTKVHIARKDLSYWKLYKNMILKNASPYSVFMDFGDAQVLSTSPERFIYWDHKRCQMRPIKGTVKKTEKTGYASACQELLIPKEMGENLMIVDLIRHDLYTLLKDVKVSKLMGVEEYQTVYQLVSVIEGDLESSPYRGIDLLHLALPPGSMTGAPKKRSVELLQEIEDDNRRGIYSGVVGYWSVNDTADWSVIIRTLYSYKDDLEDTKDTKCMRCGAGGAITVLSTAEGEWKEMNIKMDSTLQVFD</sequence>
<proteinExistence type="inferred from homology"/>
<dbReference type="SUPFAM" id="SSF52317">
    <property type="entry name" value="Class I glutamine amidotransferase-like"/>
    <property type="match status" value="1"/>
</dbReference>
<dbReference type="GeneID" id="62194921"/>
<dbReference type="GO" id="GO:0046656">
    <property type="term" value="P:folic acid biosynthetic process"/>
    <property type="evidence" value="ECO:0007669"/>
    <property type="project" value="UniProtKB-KW"/>
</dbReference>
<dbReference type="InterPro" id="IPR010117">
    <property type="entry name" value="PabB_fungal"/>
</dbReference>
<gene>
    <name evidence="13" type="ORF">FOA43_001520</name>
</gene>
<comment type="catalytic activity">
    <reaction evidence="1">
        <text>chorismate + L-glutamine = 4-amino-4-deoxychorismate + L-glutamate</text>
        <dbReference type="Rhea" id="RHEA:11672"/>
        <dbReference type="ChEBI" id="CHEBI:29748"/>
        <dbReference type="ChEBI" id="CHEBI:29985"/>
        <dbReference type="ChEBI" id="CHEBI:58359"/>
        <dbReference type="ChEBI" id="CHEBI:58406"/>
        <dbReference type="EC" id="2.6.1.85"/>
    </reaction>
</comment>
<evidence type="ECO:0000256" key="8">
    <source>
        <dbReference type="ARBA" id="ARBA00031329"/>
    </source>
</evidence>
<dbReference type="SUPFAM" id="SSF56322">
    <property type="entry name" value="ADC synthase"/>
    <property type="match status" value="1"/>
</dbReference>
<comment type="similarity">
    <text evidence="3">In the C-terminal section; belongs to the anthranilate synthase component I family.</text>
</comment>
<name>A0A875RYH2_EENNA</name>
<reference evidence="13" key="1">
    <citation type="submission" date="2020-10" db="EMBL/GenBank/DDBJ databases">
        <authorList>
            <person name="Roach M.J.R."/>
        </authorList>
    </citation>
    <scope>NUCLEOTIDE SEQUENCE</scope>
    <source>
        <strain evidence="13">CBS 1945</strain>
    </source>
</reference>
<evidence type="ECO:0000256" key="4">
    <source>
        <dbReference type="ARBA" id="ARBA00013139"/>
    </source>
</evidence>
<dbReference type="GO" id="GO:0005737">
    <property type="term" value="C:cytoplasm"/>
    <property type="evidence" value="ECO:0007669"/>
    <property type="project" value="TreeGrafter"/>
</dbReference>
<dbReference type="OrthoDB" id="64220at2759"/>
<dbReference type="CDD" id="cd01743">
    <property type="entry name" value="GATase1_Anthranilate_Synthase"/>
    <property type="match status" value="1"/>
</dbReference>
<keyword evidence="6" id="KW-0289">Folate biosynthesis</keyword>
<dbReference type="InterPro" id="IPR019999">
    <property type="entry name" value="Anth_synth_I-like"/>
</dbReference>
<dbReference type="RefSeq" id="XP_038777761.1">
    <property type="nucleotide sequence ID" value="XM_038921833.1"/>
</dbReference>
<dbReference type="PANTHER" id="PTHR11236">
    <property type="entry name" value="AMINOBENZOATE/ANTHRANILATE SYNTHASE"/>
    <property type="match status" value="1"/>
</dbReference>
<comment type="pathway">
    <text evidence="2">Cofactor biosynthesis; tetrahydrofolate biosynthesis; 4-aminobenzoate from chorismate: step 1/2.</text>
</comment>
<dbReference type="GO" id="GO:0046820">
    <property type="term" value="F:4-amino-4-deoxychorismate synthase activity"/>
    <property type="evidence" value="ECO:0007669"/>
    <property type="project" value="UniProtKB-EC"/>
</dbReference>
<evidence type="ECO:0000256" key="6">
    <source>
        <dbReference type="ARBA" id="ARBA00022909"/>
    </source>
</evidence>
<dbReference type="UniPathway" id="UPA00077">
    <property type="reaction ID" value="UER00149"/>
</dbReference>
<evidence type="ECO:0000259" key="12">
    <source>
        <dbReference type="Pfam" id="PF04715"/>
    </source>
</evidence>
<dbReference type="GO" id="GO:0008153">
    <property type="term" value="P:4-aminobenzoate biosynthetic process"/>
    <property type="evidence" value="ECO:0007669"/>
    <property type="project" value="TreeGrafter"/>
</dbReference>
<dbReference type="Gene3D" id="3.40.50.880">
    <property type="match status" value="1"/>
</dbReference>
<evidence type="ECO:0000256" key="1">
    <source>
        <dbReference type="ARBA" id="ARBA00001000"/>
    </source>
</evidence>
<dbReference type="NCBIfam" id="TIGR00566">
    <property type="entry name" value="trpG_papA"/>
    <property type="match status" value="1"/>
</dbReference>
<dbReference type="NCBIfam" id="TIGR01823">
    <property type="entry name" value="PabB-fungal"/>
    <property type="match status" value="1"/>
</dbReference>
<accession>A0A875RYH2</accession>
<keyword evidence="7" id="KW-0315">Glutamine amidotransferase</keyword>
<evidence type="ECO:0000256" key="2">
    <source>
        <dbReference type="ARBA" id="ARBA00005009"/>
    </source>
</evidence>
<dbReference type="EC" id="2.6.1.85" evidence="4"/>
<dbReference type="InterPro" id="IPR006805">
    <property type="entry name" value="Anth_synth_I_N"/>
</dbReference>
<dbReference type="KEGG" id="bnn:FOA43_001520"/>
<dbReference type="Pfam" id="PF04715">
    <property type="entry name" value="Anth_synt_I_N"/>
    <property type="match status" value="1"/>
</dbReference>
<dbReference type="EMBL" id="CP064812">
    <property type="protein sequence ID" value="QPG74196.1"/>
    <property type="molecule type" value="Genomic_DNA"/>
</dbReference>
<evidence type="ECO:0000259" key="11">
    <source>
        <dbReference type="Pfam" id="PF00425"/>
    </source>
</evidence>
<dbReference type="PROSITE" id="PS51273">
    <property type="entry name" value="GATASE_TYPE_1"/>
    <property type="match status" value="1"/>
</dbReference>
<keyword evidence="5" id="KW-0808">Transferase</keyword>
<dbReference type="InterPro" id="IPR017926">
    <property type="entry name" value="GATASE"/>
</dbReference>
<dbReference type="GO" id="GO:0000162">
    <property type="term" value="P:L-tryptophan biosynthetic process"/>
    <property type="evidence" value="ECO:0007669"/>
    <property type="project" value="TreeGrafter"/>
</dbReference>
<dbReference type="GO" id="GO:0046654">
    <property type="term" value="P:tetrahydrofolate biosynthetic process"/>
    <property type="evidence" value="ECO:0007669"/>
    <property type="project" value="UniProtKB-UniPathway"/>
</dbReference>
<dbReference type="InterPro" id="IPR015890">
    <property type="entry name" value="Chorismate_C"/>
</dbReference>
<evidence type="ECO:0000313" key="14">
    <source>
        <dbReference type="Proteomes" id="UP000662931"/>
    </source>
</evidence>
<keyword evidence="14" id="KW-1185">Reference proteome</keyword>
<dbReference type="PRINTS" id="PR00097">
    <property type="entry name" value="ANTSNTHASEII"/>
</dbReference>
<evidence type="ECO:0000256" key="7">
    <source>
        <dbReference type="ARBA" id="ARBA00022962"/>
    </source>
</evidence>
<dbReference type="InterPro" id="IPR005801">
    <property type="entry name" value="ADC_synthase"/>
</dbReference>
<dbReference type="Proteomes" id="UP000662931">
    <property type="component" value="Chromosome 1"/>
</dbReference>
<dbReference type="PANTHER" id="PTHR11236:SF18">
    <property type="entry name" value="AMINODEOXYCHORISMATE SYNTHASE"/>
    <property type="match status" value="1"/>
</dbReference>
<dbReference type="Pfam" id="PF00117">
    <property type="entry name" value="GATase"/>
    <property type="match status" value="1"/>
</dbReference>
<evidence type="ECO:0000259" key="10">
    <source>
        <dbReference type="Pfam" id="PF00117"/>
    </source>
</evidence>
<evidence type="ECO:0000313" key="13">
    <source>
        <dbReference type="EMBL" id="QPG74196.1"/>
    </source>
</evidence>
<evidence type="ECO:0000256" key="5">
    <source>
        <dbReference type="ARBA" id="ARBA00022679"/>
    </source>
</evidence>
<dbReference type="PRINTS" id="PR00096">
    <property type="entry name" value="GATASE"/>
</dbReference>
<feature type="domain" description="Anthranilate synthase component I N-terminal" evidence="12">
    <location>
        <begin position="250"/>
        <end position="398"/>
    </location>
</feature>